<dbReference type="InterPro" id="IPR011006">
    <property type="entry name" value="CheY-like_superfamily"/>
</dbReference>
<evidence type="ECO:0000256" key="6">
    <source>
        <dbReference type="PROSITE-ProRule" id="PRU00169"/>
    </source>
</evidence>
<keyword evidence="5" id="KW-0804">Transcription</keyword>
<keyword evidence="4" id="KW-0238">DNA-binding</keyword>
<evidence type="ECO:0000259" key="7">
    <source>
        <dbReference type="PROSITE" id="PS50110"/>
    </source>
</evidence>
<dbReference type="GO" id="GO:0005829">
    <property type="term" value="C:cytosol"/>
    <property type="evidence" value="ECO:0007669"/>
    <property type="project" value="TreeGrafter"/>
</dbReference>
<evidence type="ECO:0000256" key="5">
    <source>
        <dbReference type="ARBA" id="ARBA00023163"/>
    </source>
</evidence>
<evidence type="ECO:0000256" key="4">
    <source>
        <dbReference type="ARBA" id="ARBA00023125"/>
    </source>
</evidence>
<evidence type="ECO:0000256" key="2">
    <source>
        <dbReference type="ARBA" id="ARBA00023012"/>
    </source>
</evidence>
<keyword evidence="3" id="KW-0805">Transcription regulation</keyword>
<dbReference type="EMBL" id="JAHHIF010000014">
    <property type="protein sequence ID" value="MBW4545294.1"/>
    <property type="molecule type" value="Genomic_DNA"/>
</dbReference>
<feature type="domain" description="Response regulatory" evidence="7">
    <location>
        <begin position="15"/>
        <end position="130"/>
    </location>
</feature>
<evidence type="ECO:0000313" key="9">
    <source>
        <dbReference type="Proteomes" id="UP000753908"/>
    </source>
</evidence>
<dbReference type="Gene3D" id="3.40.50.2300">
    <property type="match status" value="1"/>
</dbReference>
<dbReference type="InterPro" id="IPR039420">
    <property type="entry name" value="WalR-like"/>
</dbReference>
<evidence type="ECO:0000256" key="1">
    <source>
        <dbReference type="ARBA" id="ARBA00022553"/>
    </source>
</evidence>
<feature type="modified residue" description="4-aspartylphosphate" evidence="6">
    <location>
        <position position="64"/>
    </location>
</feature>
<proteinExistence type="predicted"/>
<dbReference type="GO" id="GO:0006355">
    <property type="term" value="P:regulation of DNA-templated transcription"/>
    <property type="evidence" value="ECO:0007669"/>
    <property type="project" value="TreeGrafter"/>
</dbReference>
<evidence type="ECO:0000313" key="8">
    <source>
        <dbReference type="EMBL" id="MBW4545294.1"/>
    </source>
</evidence>
<organism evidence="8 9">
    <name type="scientific">Symplocastrum torsivum CPER-KK1</name>
    <dbReference type="NCBI Taxonomy" id="450513"/>
    <lineage>
        <taxon>Bacteria</taxon>
        <taxon>Bacillati</taxon>
        <taxon>Cyanobacteriota</taxon>
        <taxon>Cyanophyceae</taxon>
        <taxon>Oscillatoriophycideae</taxon>
        <taxon>Oscillatoriales</taxon>
        <taxon>Microcoleaceae</taxon>
        <taxon>Symplocastrum</taxon>
    </lineage>
</organism>
<dbReference type="PROSITE" id="PS50110">
    <property type="entry name" value="RESPONSE_REGULATORY"/>
    <property type="match status" value="1"/>
</dbReference>
<evidence type="ECO:0000256" key="3">
    <source>
        <dbReference type="ARBA" id="ARBA00023015"/>
    </source>
</evidence>
<dbReference type="GO" id="GO:0032993">
    <property type="term" value="C:protein-DNA complex"/>
    <property type="evidence" value="ECO:0007669"/>
    <property type="project" value="TreeGrafter"/>
</dbReference>
<accession>A0A951U9U8</accession>
<dbReference type="SMART" id="SM00448">
    <property type="entry name" value="REC"/>
    <property type="match status" value="1"/>
</dbReference>
<protein>
    <submittedName>
        <fullName evidence="8">Response regulator</fullName>
    </submittedName>
</protein>
<reference evidence="8" key="1">
    <citation type="submission" date="2021-05" db="EMBL/GenBank/DDBJ databases">
        <authorList>
            <person name="Pietrasiak N."/>
            <person name="Ward R."/>
            <person name="Stajich J.E."/>
            <person name="Kurbessoian T."/>
        </authorList>
    </citation>
    <scope>NUCLEOTIDE SEQUENCE</scope>
    <source>
        <strain evidence="8">CPER-KK1</strain>
    </source>
</reference>
<dbReference type="PANTHER" id="PTHR48111">
    <property type="entry name" value="REGULATOR OF RPOS"/>
    <property type="match status" value="1"/>
</dbReference>
<dbReference type="Pfam" id="PF00072">
    <property type="entry name" value="Response_reg"/>
    <property type="match status" value="1"/>
</dbReference>
<reference evidence="8" key="2">
    <citation type="journal article" date="2022" name="Microbiol. Resour. Announc.">
        <title>Metagenome Sequencing to Explore Phylogenomics of Terrestrial Cyanobacteria.</title>
        <authorList>
            <person name="Ward R.D."/>
            <person name="Stajich J.E."/>
            <person name="Johansen J.R."/>
            <person name="Huntemann M."/>
            <person name="Clum A."/>
            <person name="Foster B."/>
            <person name="Foster B."/>
            <person name="Roux S."/>
            <person name="Palaniappan K."/>
            <person name="Varghese N."/>
            <person name="Mukherjee S."/>
            <person name="Reddy T.B.K."/>
            <person name="Daum C."/>
            <person name="Copeland A."/>
            <person name="Chen I.A."/>
            <person name="Ivanova N.N."/>
            <person name="Kyrpides N.C."/>
            <person name="Shapiro N."/>
            <person name="Eloe-Fadrosh E.A."/>
            <person name="Pietrasiak N."/>
        </authorList>
    </citation>
    <scope>NUCLEOTIDE SEQUENCE</scope>
    <source>
        <strain evidence="8">CPER-KK1</strain>
    </source>
</reference>
<dbReference type="FunFam" id="3.40.50.2300:FF:000001">
    <property type="entry name" value="DNA-binding response regulator PhoB"/>
    <property type="match status" value="1"/>
</dbReference>
<dbReference type="GO" id="GO:0000976">
    <property type="term" value="F:transcription cis-regulatory region binding"/>
    <property type="evidence" value="ECO:0007669"/>
    <property type="project" value="TreeGrafter"/>
</dbReference>
<name>A0A951U9U8_9CYAN</name>
<keyword evidence="1 6" id="KW-0597">Phosphoprotein</keyword>
<dbReference type="GO" id="GO:0000156">
    <property type="term" value="F:phosphorelay response regulator activity"/>
    <property type="evidence" value="ECO:0007669"/>
    <property type="project" value="TreeGrafter"/>
</dbReference>
<comment type="caution">
    <text evidence="8">The sequence shown here is derived from an EMBL/GenBank/DDBJ whole genome shotgun (WGS) entry which is preliminary data.</text>
</comment>
<dbReference type="AlphaFoldDB" id="A0A951U9U8"/>
<dbReference type="PANTHER" id="PTHR48111:SF1">
    <property type="entry name" value="TWO-COMPONENT RESPONSE REGULATOR ORR33"/>
    <property type="match status" value="1"/>
</dbReference>
<dbReference type="InterPro" id="IPR001789">
    <property type="entry name" value="Sig_transdc_resp-reg_receiver"/>
</dbReference>
<dbReference type="Proteomes" id="UP000753908">
    <property type="component" value="Unassembled WGS sequence"/>
</dbReference>
<dbReference type="SUPFAM" id="SSF52172">
    <property type="entry name" value="CheY-like"/>
    <property type="match status" value="1"/>
</dbReference>
<gene>
    <name evidence="8" type="ORF">KME25_12730</name>
</gene>
<keyword evidence="2" id="KW-0902">Two-component regulatory system</keyword>
<sequence length="140" mass="15811">MLSFQSQRRTQQAKRILVVDDIEDNVFLLQSMLTEEGYEVDSAKNGKSALAKIEASPPDLVLLDAMMPGMDGYEVTRRIRQNKKLPFIPIILITAYENANVPEGLNLGANDFIRKPIDYDELMARINAFLRLKQGVNSPE</sequence>